<dbReference type="AlphaFoldDB" id="A0AAD7SV16"/>
<proteinExistence type="predicted"/>
<evidence type="ECO:0000313" key="2">
    <source>
        <dbReference type="EMBL" id="KAJ8409344.1"/>
    </source>
</evidence>
<organism evidence="2 3">
    <name type="scientific">Aldrovandia affinis</name>
    <dbReference type="NCBI Taxonomy" id="143900"/>
    <lineage>
        <taxon>Eukaryota</taxon>
        <taxon>Metazoa</taxon>
        <taxon>Chordata</taxon>
        <taxon>Craniata</taxon>
        <taxon>Vertebrata</taxon>
        <taxon>Euteleostomi</taxon>
        <taxon>Actinopterygii</taxon>
        <taxon>Neopterygii</taxon>
        <taxon>Teleostei</taxon>
        <taxon>Notacanthiformes</taxon>
        <taxon>Halosauridae</taxon>
        <taxon>Aldrovandia</taxon>
    </lineage>
</organism>
<comment type="caution">
    <text evidence="2">The sequence shown here is derived from an EMBL/GenBank/DDBJ whole genome shotgun (WGS) entry which is preliminary data.</text>
</comment>
<dbReference type="EMBL" id="JAINUG010000031">
    <property type="protein sequence ID" value="KAJ8409344.1"/>
    <property type="molecule type" value="Genomic_DNA"/>
</dbReference>
<protein>
    <submittedName>
        <fullName evidence="2">Uncharacterized protein</fullName>
    </submittedName>
</protein>
<keyword evidence="3" id="KW-1185">Reference proteome</keyword>
<gene>
    <name evidence="2" type="ORF">AAFF_G00235420</name>
</gene>
<evidence type="ECO:0000313" key="3">
    <source>
        <dbReference type="Proteomes" id="UP001221898"/>
    </source>
</evidence>
<sequence>MCDSHCHTQRWGERAREGTPSLNDVLLEGDDRRRCEPNCATHAKAPLIPPVTSTDAAGWDQPGPNAAAFISPISNQARKIPQQHRPCAGLPEPEKEAPLGPQSAPALGGPQAGQETVQGPLPDSHSYRLHLHSCSSAHLIHTRPGFHQQR</sequence>
<reference evidence="2" key="1">
    <citation type="journal article" date="2023" name="Science">
        <title>Genome structures resolve the early diversification of teleost fishes.</title>
        <authorList>
            <person name="Parey E."/>
            <person name="Louis A."/>
            <person name="Montfort J."/>
            <person name="Bouchez O."/>
            <person name="Roques C."/>
            <person name="Iampietro C."/>
            <person name="Lluch J."/>
            <person name="Castinel A."/>
            <person name="Donnadieu C."/>
            <person name="Desvignes T."/>
            <person name="Floi Bucao C."/>
            <person name="Jouanno E."/>
            <person name="Wen M."/>
            <person name="Mejri S."/>
            <person name="Dirks R."/>
            <person name="Jansen H."/>
            <person name="Henkel C."/>
            <person name="Chen W.J."/>
            <person name="Zahm M."/>
            <person name="Cabau C."/>
            <person name="Klopp C."/>
            <person name="Thompson A.W."/>
            <person name="Robinson-Rechavi M."/>
            <person name="Braasch I."/>
            <person name="Lecointre G."/>
            <person name="Bobe J."/>
            <person name="Postlethwait J.H."/>
            <person name="Berthelot C."/>
            <person name="Roest Crollius H."/>
            <person name="Guiguen Y."/>
        </authorList>
    </citation>
    <scope>NUCLEOTIDE SEQUENCE</scope>
    <source>
        <strain evidence="2">NC1722</strain>
    </source>
</reference>
<feature type="region of interest" description="Disordered" evidence="1">
    <location>
        <begin position="44"/>
        <end position="125"/>
    </location>
</feature>
<evidence type="ECO:0000256" key="1">
    <source>
        <dbReference type="SAM" id="MobiDB-lite"/>
    </source>
</evidence>
<dbReference type="Proteomes" id="UP001221898">
    <property type="component" value="Unassembled WGS sequence"/>
</dbReference>
<accession>A0AAD7SV16</accession>
<name>A0AAD7SV16_9TELE</name>